<dbReference type="InterPro" id="IPR052363">
    <property type="entry name" value="LPS_export_LptC"/>
</dbReference>
<keyword evidence="5" id="KW-0472">Membrane</keyword>
<dbReference type="InterPro" id="IPR010664">
    <property type="entry name" value="LipoPS_assembly_LptC-rel"/>
</dbReference>
<dbReference type="RefSeq" id="WP_073102122.1">
    <property type="nucleotide sequence ID" value="NZ_FQXE01000002.1"/>
</dbReference>
<dbReference type="GO" id="GO:0030288">
    <property type="term" value="C:outer membrane-bounded periplasmic space"/>
    <property type="evidence" value="ECO:0007669"/>
    <property type="project" value="TreeGrafter"/>
</dbReference>
<gene>
    <name evidence="7" type="ORF">SAMN04488135_102526</name>
</gene>
<dbReference type="GO" id="GO:0005886">
    <property type="term" value="C:plasma membrane"/>
    <property type="evidence" value="ECO:0007669"/>
    <property type="project" value="InterPro"/>
</dbReference>
<dbReference type="PANTHER" id="PTHR37481:SF1">
    <property type="entry name" value="LIPOPOLYSACCHARIDE EXPORT SYSTEM PROTEIN LPTC"/>
    <property type="match status" value="1"/>
</dbReference>
<dbReference type="PANTHER" id="PTHR37481">
    <property type="entry name" value="LIPOPOLYSACCHARIDE EXPORT SYSTEM PROTEIN LPTC"/>
    <property type="match status" value="1"/>
</dbReference>
<feature type="compositionally biased region" description="Basic and acidic residues" evidence="6">
    <location>
        <begin position="198"/>
        <end position="207"/>
    </location>
</feature>
<dbReference type="OrthoDB" id="5298112at2"/>
<dbReference type="GO" id="GO:0017089">
    <property type="term" value="F:glycolipid transfer activity"/>
    <property type="evidence" value="ECO:0007669"/>
    <property type="project" value="TreeGrafter"/>
</dbReference>
<dbReference type="AlphaFoldDB" id="A0A1M5RBD7"/>
<dbReference type="Gene3D" id="2.60.450.10">
    <property type="entry name" value="Lipopolysaccharide (LPS) transport protein A like domain"/>
    <property type="match status" value="1"/>
</dbReference>
<evidence type="ECO:0000256" key="2">
    <source>
        <dbReference type="ARBA" id="ARBA00022519"/>
    </source>
</evidence>
<evidence type="ECO:0000256" key="6">
    <source>
        <dbReference type="SAM" id="MobiDB-lite"/>
    </source>
</evidence>
<reference evidence="7 8" key="1">
    <citation type="submission" date="2016-11" db="EMBL/GenBank/DDBJ databases">
        <authorList>
            <person name="Jaros S."/>
            <person name="Januszkiewicz K."/>
            <person name="Wedrychowicz H."/>
        </authorList>
    </citation>
    <scope>NUCLEOTIDE SEQUENCE [LARGE SCALE GENOMIC DNA]</scope>
    <source>
        <strain evidence="7 8">CGMCC 1.10190</strain>
    </source>
</reference>
<feature type="region of interest" description="Disordered" evidence="6">
    <location>
        <begin position="183"/>
        <end position="207"/>
    </location>
</feature>
<dbReference type="Pfam" id="PF06835">
    <property type="entry name" value="LptC"/>
    <property type="match status" value="1"/>
</dbReference>
<evidence type="ECO:0000313" key="7">
    <source>
        <dbReference type="EMBL" id="SHH23615.1"/>
    </source>
</evidence>
<keyword evidence="8" id="KW-1185">Reference proteome</keyword>
<dbReference type="InterPro" id="IPR026265">
    <property type="entry name" value="LptC"/>
</dbReference>
<dbReference type="STRING" id="658167.SAMN04488135_102526"/>
<name>A0A1M5RBD7_9BURK</name>
<protein>
    <submittedName>
        <fullName evidence="7">Lipopolysaccharide export system protein LptC</fullName>
    </submittedName>
</protein>
<evidence type="ECO:0000256" key="5">
    <source>
        <dbReference type="ARBA" id="ARBA00023136"/>
    </source>
</evidence>
<evidence type="ECO:0000313" key="8">
    <source>
        <dbReference type="Proteomes" id="UP000184226"/>
    </source>
</evidence>
<sequence>MKERAPALIAIVLLLSLVMGTWWAADYAQRAILVDPPRRITHEPDSWASDFVMVRTDIAGVAINRLEGRHMQHYPDNDSYEITKPKAIGQQPNSPITIGTSDKAIMDQNGSRVVMSGNARVHRVPDQDRPALDVTSEQLTVMPDDNVVFTDMPALVVNGNSTMNGKGMRYDNNTRQLQVFSATDVKISGQDSKPGKSAKPDKTEKKP</sequence>
<keyword evidence="3" id="KW-0812">Transmembrane</keyword>
<keyword evidence="4" id="KW-1133">Transmembrane helix</keyword>
<dbReference type="NCBIfam" id="TIGR04409">
    <property type="entry name" value="LptC_YrbK"/>
    <property type="match status" value="1"/>
</dbReference>
<organism evidence="7 8">
    <name type="scientific">Pollutimonas bauzanensis</name>
    <dbReference type="NCBI Taxonomy" id="658167"/>
    <lineage>
        <taxon>Bacteria</taxon>
        <taxon>Pseudomonadati</taxon>
        <taxon>Pseudomonadota</taxon>
        <taxon>Betaproteobacteria</taxon>
        <taxon>Burkholderiales</taxon>
        <taxon>Alcaligenaceae</taxon>
        <taxon>Pollutimonas</taxon>
    </lineage>
</organism>
<keyword evidence="1" id="KW-1003">Cell membrane</keyword>
<dbReference type="EMBL" id="FQXE01000002">
    <property type="protein sequence ID" value="SHH23615.1"/>
    <property type="molecule type" value="Genomic_DNA"/>
</dbReference>
<keyword evidence="2" id="KW-0997">Cell inner membrane</keyword>
<proteinExistence type="predicted"/>
<evidence type="ECO:0000256" key="4">
    <source>
        <dbReference type="ARBA" id="ARBA00022989"/>
    </source>
</evidence>
<dbReference type="GO" id="GO:0015221">
    <property type="term" value="F:lipopolysaccharide transmembrane transporter activity"/>
    <property type="evidence" value="ECO:0007669"/>
    <property type="project" value="InterPro"/>
</dbReference>
<evidence type="ECO:0000256" key="1">
    <source>
        <dbReference type="ARBA" id="ARBA00022475"/>
    </source>
</evidence>
<accession>A0A1M5RBD7</accession>
<dbReference type="Proteomes" id="UP000184226">
    <property type="component" value="Unassembled WGS sequence"/>
</dbReference>
<evidence type="ECO:0000256" key="3">
    <source>
        <dbReference type="ARBA" id="ARBA00022692"/>
    </source>
</evidence>